<gene>
    <name evidence="4" type="ORF">MYCFIDRAFT_79901</name>
</gene>
<dbReference type="RefSeq" id="XP_007929810.1">
    <property type="nucleotide sequence ID" value="XM_007931619.1"/>
</dbReference>
<reference evidence="4 5" key="1">
    <citation type="journal article" date="2012" name="PLoS Pathog.">
        <title>Diverse lifestyles and strategies of plant pathogenesis encoded in the genomes of eighteen Dothideomycetes fungi.</title>
        <authorList>
            <person name="Ohm R.A."/>
            <person name="Feau N."/>
            <person name="Henrissat B."/>
            <person name="Schoch C.L."/>
            <person name="Horwitz B.A."/>
            <person name="Barry K.W."/>
            <person name="Condon B.J."/>
            <person name="Copeland A.C."/>
            <person name="Dhillon B."/>
            <person name="Glaser F."/>
            <person name="Hesse C.N."/>
            <person name="Kosti I."/>
            <person name="LaButti K."/>
            <person name="Lindquist E.A."/>
            <person name="Lucas S."/>
            <person name="Salamov A.A."/>
            <person name="Bradshaw R.E."/>
            <person name="Ciuffetti L."/>
            <person name="Hamelin R.C."/>
            <person name="Kema G.H.J."/>
            <person name="Lawrence C."/>
            <person name="Scott J.A."/>
            <person name="Spatafora J.W."/>
            <person name="Turgeon B.G."/>
            <person name="de Wit P.J.G.M."/>
            <person name="Zhong S."/>
            <person name="Goodwin S.B."/>
            <person name="Grigoriev I.V."/>
        </authorList>
    </citation>
    <scope>NUCLEOTIDE SEQUENCE [LARGE SCALE GENOMIC DNA]</scope>
    <source>
        <strain evidence="4 5">CIRAD86</strain>
    </source>
</reference>
<feature type="domain" description="Peptidase M61 catalytic" evidence="3">
    <location>
        <begin position="335"/>
        <end position="378"/>
    </location>
</feature>
<dbReference type="PROSITE" id="PS51257">
    <property type="entry name" value="PROKAR_LIPOPROTEIN"/>
    <property type="match status" value="1"/>
</dbReference>
<proteinExistence type="predicted"/>
<dbReference type="GeneID" id="19341643"/>
<dbReference type="AlphaFoldDB" id="M2ZIM0"/>
<organism evidence="4 5">
    <name type="scientific">Pseudocercospora fijiensis (strain CIRAD86)</name>
    <name type="common">Black leaf streak disease fungus</name>
    <name type="synonym">Mycosphaerella fijiensis</name>
    <dbReference type="NCBI Taxonomy" id="383855"/>
    <lineage>
        <taxon>Eukaryota</taxon>
        <taxon>Fungi</taxon>
        <taxon>Dikarya</taxon>
        <taxon>Ascomycota</taxon>
        <taxon>Pezizomycotina</taxon>
        <taxon>Dothideomycetes</taxon>
        <taxon>Dothideomycetidae</taxon>
        <taxon>Mycosphaerellales</taxon>
        <taxon>Mycosphaerellaceae</taxon>
        <taxon>Pseudocercospora</taxon>
    </lineage>
</organism>
<dbReference type="SUPFAM" id="SSF55486">
    <property type="entry name" value="Metalloproteases ('zincins'), catalytic domain"/>
    <property type="match status" value="1"/>
</dbReference>
<keyword evidence="2" id="KW-0732">Signal</keyword>
<keyword evidence="5" id="KW-1185">Reference proteome</keyword>
<evidence type="ECO:0000256" key="1">
    <source>
        <dbReference type="SAM" id="MobiDB-lite"/>
    </source>
</evidence>
<name>M2ZIM0_PSEFD</name>
<dbReference type="OrthoDB" id="626167at2759"/>
<sequence length="594" mass="66344">MLQRGFHSYALSAIIGCLCFLGRLQCEAVDHSAILPIWHVLLTPTFDRYGDPAALKVQQTVANFTFDASSDIFSLFEAIANLALGHTTNDGLTFHDDHGEINVTSRLVTSAAGTQRIWTTTRTTAGNVTVSYTALPRPLQEDAPPGPALDFRRDGHGAIGSGYGIIALPFMPKEPRIRTTLEWDLSSADPDVSAVSSRGPGNKSSTTEGQFSMEELQESFLLFGRLQKAIHEAPGPAFNIYWFTEPPFDIDHLSTVLKDLYVYMISFFQDSGQDFRIFLRHNAHGSLTGTALPNSFVFGWDDTEMTYPLTQYQREEILAHEMSHNWVLLPGAQVSENWYTEGLADYYSVLLRYRSNLLSAEQYLHEINQKMTAYYTNPLVNEDMANVAKLTWNCSHAQRVPYGRGFAFGLLLNGLIKSSTSNKKNLDDVVVALSRMSRSGGRHNVTDFASLVNDLIGPRGHNAFRHIEEMEAGIILIPPSNALESELSVQRVRHDVPAFELGFDEKSLLSDPHLVTGLVKGSRAQEAGLLNGDIVAMPFTSMYNQAKDNLWLHMVLHVTRTDDTASKHMVVEYWPRARRLVEAYHYEPTGHTDL</sequence>
<protein>
    <recommendedName>
        <fullName evidence="3">Peptidase M61 catalytic domain-containing protein</fullName>
    </recommendedName>
</protein>
<dbReference type="InterPro" id="IPR007963">
    <property type="entry name" value="Peptidase_M61_catalytic"/>
</dbReference>
<dbReference type="Proteomes" id="UP000016932">
    <property type="component" value="Unassembled WGS sequence"/>
</dbReference>
<feature type="chain" id="PRO_5004030658" description="Peptidase M61 catalytic domain-containing protein" evidence="2">
    <location>
        <begin position="27"/>
        <end position="594"/>
    </location>
</feature>
<feature type="region of interest" description="Disordered" evidence="1">
    <location>
        <begin position="190"/>
        <end position="209"/>
    </location>
</feature>
<evidence type="ECO:0000259" key="3">
    <source>
        <dbReference type="Pfam" id="PF05299"/>
    </source>
</evidence>
<evidence type="ECO:0000313" key="4">
    <source>
        <dbReference type="EMBL" id="EME78964.1"/>
    </source>
</evidence>
<dbReference type="KEGG" id="pfj:MYCFIDRAFT_79901"/>
<dbReference type="Gene3D" id="1.10.390.10">
    <property type="entry name" value="Neutral Protease Domain 2"/>
    <property type="match status" value="1"/>
</dbReference>
<dbReference type="EMBL" id="KB446562">
    <property type="protein sequence ID" value="EME78964.1"/>
    <property type="molecule type" value="Genomic_DNA"/>
</dbReference>
<evidence type="ECO:0000313" key="5">
    <source>
        <dbReference type="Proteomes" id="UP000016932"/>
    </source>
</evidence>
<feature type="signal peptide" evidence="2">
    <location>
        <begin position="1"/>
        <end position="26"/>
    </location>
</feature>
<dbReference type="HOGENOM" id="CLU_024392_1_0_1"/>
<accession>M2ZIM0</accession>
<dbReference type="InterPro" id="IPR027268">
    <property type="entry name" value="Peptidase_M4/M1_CTD_sf"/>
</dbReference>
<dbReference type="VEuPathDB" id="FungiDB:MYCFIDRAFT_79901"/>
<dbReference type="eggNOG" id="ENOG502RV9C">
    <property type="taxonomic scope" value="Eukaryota"/>
</dbReference>
<evidence type="ECO:0000256" key="2">
    <source>
        <dbReference type="SAM" id="SignalP"/>
    </source>
</evidence>
<dbReference type="Pfam" id="PF05299">
    <property type="entry name" value="Peptidase_M61"/>
    <property type="match status" value="1"/>
</dbReference>